<dbReference type="AlphaFoldDB" id="A0A6L9SGG4"/>
<organism evidence="1 2">
    <name type="scientific">Phytoactinopolyspora halotolerans</name>
    <dbReference type="NCBI Taxonomy" id="1981512"/>
    <lineage>
        <taxon>Bacteria</taxon>
        <taxon>Bacillati</taxon>
        <taxon>Actinomycetota</taxon>
        <taxon>Actinomycetes</taxon>
        <taxon>Jiangellales</taxon>
        <taxon>Jiangellaceae</taxon>
        <taxon>Phytoactinopolyspora</taxon>
    </lineage>
</organism>
<proteinExistence type="predicted"/>
<evidence type="ECO:0000313" key="2">
    <source>
        <dbReference type="Proteomes" id="UP000475214"/>
    </source>
</evidence>
<name>A0A6L9SGG4_9ACTN</name>
<protein>
    <submittedName>
        <fullName evidence="1">Putative glycolipid-binding domain-containing protein</fullName>
    </submittedName>
</protein>
<gene>
    <name evidence="1" type="ORF">G1H10_25530</name>
</gene>
<accession>A0A6L9SGG4</accession>
<dbReference type="EMBL" id="JAAGOA010000023">
    <property type="protein sequence ID" value="NEE03532.1"/>
    <property type="molecule type" value="Genomic_DNA"/>
</dbReference>
<dbReference type="SUPFAM" id="SSF159275">
    <property type="entry name" value="PA1994-like"/>
    <property type="match status" value="1"/>
</dbReference>
<reference evidence="1 2" key="1">
    <citation type="submission" date="2020-02" db="EMBL/GenBank/DDBJ databases">
        <authorList>
            <person name="Li X.-J."/>
            <person name="Han X.-M."/>
        </authorList>
    </citation>
    <scope>NUCLEOTIDE SEQUENCE [LARGE SCALE GENOMIC DNA]</scope>
    <source>
        <strain evidence="1 2">CCTCC AB 2017055</strain>
    </source>
</reference>
<keyword evidence="2" id="KW-1185">Reference proteome</keyword>
<dbReference type="Proteomes" id="UP000475214">
    <property type="component" value="Unassembled WGS sequence"/>
</dbReference>
<dbReference type="RefSeq" id="WP_163743270.1">
    <property type="nucleotide sequence ID" value="NZ_JAAGOA010000023.1"/>
</dbReference>
<dbReference type="Pfam" id="PF06475">
    <property type="entry name" value="Glycolipid_bind"/>
    <property type="match status" value="1"/>
</dbReference>
<sequence>MDRQIMWSPIRWPGAEHLWVCRDSTGVVADGLVIAVLDDGSPVRVSYEVVCDDAWRTRRVSVDVHGGPSVALLCGDDGRWREPGGGERTELAGCVDVDIALTPYTNTLPIRRLQLQPGESADIRTVYVRFEPTLTVTTSEQRYTRLDSDADTVYGFRSGAFEAELPVDADGVVIDYPGLWNRSYPASSAIGA</sequence>
<evidence type="ECO:0000313" key="1">
    <source>
        <dbReference type="EMBL" id="NEE03532.1"/>
    </source>
</evidence>
<dbReference type="InterPro" id="IPR009467">
    <property type="entry name" value="Glycolipid-bd_prot_put"/>
</dbReference>
<comment type="caution">
    <text evidence="1">The sequence shown here is derived from an EMBL/GenBank/DDBJ whole genome shotgun (WGS) entry which is preliminary data.</text>
</comment>